<accession>Q6BLD2</accession>
<dbReference type="PANTHER" id="PTHR28048">
    <property type="entry name" value="ACR195WP"/>
    <property type="match status" value="1"/>
</dbReference>
<protein>
    <submittedName>
        <fullName evidence="1">DEHA2F14454p</fullName>
    </submittedName>
</protein>
<evidence type="ECO:0000313" key="2">
    <source>
        <dbReference type="Proteomes" id="UP000000599"/>
    </source>
</evidence>
<dbReference type="EMBL" id="CR382138">
    <property type="protein sequence ID" value="CAG89353.2"/>
    <property type="molecule type" value="Genomic_DNA"/>
</dbReference>
<dbReference type="eggNOG" id="ENOG502S2HK">
    <property type="taxonomic scope" value="Eukaryota"/>
</dbReference>
<reference evidence="1 2" key="1">
    <citation type="journal article" date="2004" name="Nature">
        <title>Genome evolution in yeasts.</title>
        <authorList>
            <consortium name="Genolevures"/>
            <person name="Dujon B."/>
            <person name="Sherman D."/>
            <person name="Fischer G."/>
            <person name="Durrens P."/>
            <person name="Casaregola S."/>
            <person name="Lafontaine I."/>
            <person name="de Montigny J."/>
            <person name="Marck C."/>
            <person name="Neuveglise C."/>
            <person name="Talla E."/>
            <person name="Goffard N."/>
            <person name="Frangeul L."/>
            <person name="Aigle M."/>
            <person name="Anthouard V."/>
            <person name="Babour A."/>
            <person name="Barbe V."/>
            <person name="Barnay S."/>
            <person name="Blanchin S."/>
            <person name="Beckerich J.M."/>
            <person name="Beyne E."/>
            <person name="Bleykasten C."/>
            <person name="Boisrame A."/>
            <person name="Boyer J."/>
            <person name="Cattolico L."/>
            <person name="Confanioleri F."/>
            <person name="de Daruvar A."/>
            <person name="Despons L."/>
            <person name="Fabre E."/>
            <person name="Fairhead C."/>
            <person name="Ferry-Dumazet H."/>
            <person name="Groppi A."/>
            <person name="Hantraye F."/>
            <person name="Hennequin C."/>
            <person name="Jauniaux N."/>
            <person name="Joyet P."/>
            <person name="Kachouri R."/>
            <person name="Kerrest A."/>
            <person name="Koszul R."/>
            <person name="Lemaire M."/>
            <person name="Lesur I."/>
            <person name="Ma L."/>
            <person name="Muller H."/>
            <person name="Nicaud J.M."/>
            <person name="Nikolski M."/>
            <person name="Oztas S."/>
            <person name="Ozier-Kalogeropoulos O."/>
            <person name="Pellenz S."/>
            <person name="Potier S."/>
            <person name="Richard G.F."/>
            <person name="Straub M.L."/>
            <person name="Suleau A."/>
            <person name="Swennene D."/>
            <person name="Tekaia F."/>
            <person name="Wesolowski-Louvel M."/>
            <person name="Westhof E."/>
            <person name="Wirth B."/>
            <person name="Zeniou-Meyer M."/>
            <person name="Zivanovic I."/>
            <person name="Bolotin-Fukuhara M."/>
            <person name="Thierry A."/>
            <person name="Bouchier C."/>
            <person name="Caudron B."/>
            <person name="Scarpelli C."/>
            <person name="Gaillardin C."/>
            <person name="Weissenbach J."/>
            <person name="Wincker P."/>
            <person name="Souciet J.L."/>
        </authorList>
    </citation>
    <scope>NUCLEOTIDE SEQUENCE [LARGE SCALE GENOMIC DNA]</scope>
    <source>
        <strain evidence="2">ATCC 36239 / CBS 767 / BCRC 21394 / JCM 1990 / NBRC 0083 / IGC 2968</strain>
    </source>
</reference>
<dbReference type="GeneID" id="2903653"/>
<dbReference type="OMA" id="EGWLWNK"/>
<dbReference type="InterPro" id="IPR053092">
    <property type="entry name" value="Mitochondrial_unc_protein"/>
</dbReference>
<keyword evidence="2" id="KW-1185">Reference proteome</keyword>
<dbReference type="KEGG" id="dha:DEHA2F14454g"/>
<dbReference type="PANTHER" id="PTHR28048:SF1">
    <property type="entry name" value="ACR195WP"/>
    <property type="match status" value="1"/>
</dbReference>
<dbReference type="InParanoid" id="Q6BLD2"/>
<dbReference type="FunCoup" id="Q6BLD2">
    <property type="interactions" value="30"/>
</dbReference>
<gene>
    <name evidence="1" type="ordered locus">DEHA2F14454g</name>
</gene>
<evidence type="ECO:0000313" key="1">
    <source>
        <dbReference type="EMBL" id="CAG89353.2"/>
    </source>
</evidence>
<name>Q6BLD2_DEBHA</name>
<dbReference type="Proteomes" id="UP000000599">
    <property type="component" value="Chromosome F"/>
</dbReference>
<organism evidence="1 2">
    <name type="scientific">Debaryomyces hansenii (strain ATCC 36239 / CBS 767 / BCRC 21394 / JCM 1990 / NBRC 0083 / IGC 2968)</name>
    <name type="common">Yeast</name>
    <name type="synonym">Torulaspora hansenii</name>
    <dbReference type="NCBI Taxonomy" id="284592"/>
    <lineage>
        <taxon>Eukaryota</taxon>
        <taxon>Fungi</taxon>
        <taxon>Dikarya</taxon>
        <taxon>Ascomycota</taxon>
        <taxon>Saccharomycotina</taxon>
        <taxon>Pichiomycetes</taxon>
        <taxon>Debaryomycetaceae</taxon>
        <taxon>Debaryomyces</taxon>
    </lineage>
</organism>
<sequence length="93" mass="10259">MSNILSVFNPPPSRDIPDEPCLPCTAIQSLMSFAGGLYLNSNSLFKDSKGKINVHKNPIWWQNSVKSLGILLIGLGAYRAGEAGLMVWNRKRN</sequence>
<dbReference type="AlphaFoldDB" id="Q6BLD2"/>
<dbReference type="OrthoDB" id="4083608at2759"/>
<dbReference type="VEuPathDB" id="FungiDB:DEHA2F14454g"/>
<proteinExistence type="predicted"/>
<dbReference type="HOGENOM" id="CLU_148825_0_0_1"/>
<dbReference type="RefSeq" id="XP_460989.2">
    <property type="nucleotide sequence ID" value="XM_460989.1"/>
</dbReference>